<dbReference type="EMBL" id="JARJCW010000177">
    <property type="protein sequence ID" value="KAJ7189465.1"/>
    <property type="molecule type" value="Genomic_DNA"/>
</dbReference>
<dbReference type="PROSITE" id="PS50850">
    <property type="entry name" value="MFS"/>
    <property type="match status" value="1"/>
</dbReference>
<evidence type="ECO:0000256" key="2">
    <source>
        <dbReference type="ARBA" id="ARBA00022448"/>
    </source>
</evidence>
<feature type="transmembrane region" description="Helical" evidence="6">
    <location>
        <begin position="89"/>
        <end position="108"/>
    </location>
</feature>
<reference evidence="8" key="1">
    <citation type="submission" date="2023-03" db="EMBL/GenBank/DDBJ databases">
        <title>Massive genome expansion in bonnet fungi (Mycena s.s.) driven by repeated elements and novel gene families across ecological guilds.</title>
        <authorList>
            <consortium name="Lawrence Berkeley National Laboratory"/>
            <person name="Harder C.B."/>
            <person name="Miyauchi S."/>
            <person name="Viragh M."/>
            <person name="Kuo A."/>
            <person name="Thoen E."/>
            <person name="Andreopoulos B."/>
            <person name="Lu D."/>
            <person name="Skrede I."/>
            <person name="Drula E."/>
            <person name="Henrissat B."/>
            <person name="Morin E."/>
            <person name="Kohler A."/>
            <person name="Barry K."/>
            <person name="LaButti K."/>
            <person name="Morin E."/>
            <person name="Salamov A."/>
            <person name="Lipzen A."/>
            <person name="Mereny Z."/>
            <person name="Hegedus B."/>
            <person name="Baldrian P."/>
            <person name="Stursova M."/>
            <person name="Weitz H."/>
            <person name="Taylor A."/>
            <person name="Grigoriev I.V."/>
            <person name="Nagy L.G."/>
            <person name="Martin F."/>
            <person name="Kauserud H."/>
        </authorList>
    </citation>
    <scope>NUCLEOTIDE SEQUENCE</scope>
    <source>
        <strain evidence="8">9144</strain>
    </source>
</reference>
<evidence type="ECO:0000313" key="9">
    <source>
        <dbReference type="Proteomes" id="UP001219525"/>
    </source>
</evidence>
<evidence type="ECO:0000256" key="3">
    <source>
        <dbReference type="ARBA" id="ARBA00022692"/>
    </source>
</evidence>
<dbReference type="SUPFAM" id="SSF103473">
    <property type="entry name" value="MFS general substrate transporter"/>
    <property type="match status" value="1"/>
</dbReference>
<feature type="transmembrane region" description="Helical" evidence="6">
    <location>
        <begin position="114"/>
        <end position="136"/>
    </location>
</feature>
<evidence type="ECO:0000256" key="6">
    <source>
        <dbReference type="SAM" id="Phobius"/>
    </source>
</evidence>
<evidence type="ECO:0000259" key="7">
    <source>
        <dbReference type="PROSITE" id="PS50850"/>
    </source>
</evidence>
<evidence type="ECO:0000313" key="8">
    <source>
        <dbReference type="EMBL" id="KAJ7189465.1"/>
    </source>
</evidence>
<dbReference type="Pfam" id="PF07690">
    <property type="entry name" value="MFS_1"/>
    <property type="match status" value="1"/>
</dbReference>
<proteinExistence type="predicted"/>
<dbReference type="PANTHER" id="PTHR42718:SF9">
    <property type="entry name" value="MAJOR FACILITATOR SUPERFAMILY MULTIDRUG TRANSPORTER MFSC"/>
    <property type="match status" value="1"/>
</dbReference>
<comment type="subcellular location">
    <subcellularLocation>
        <location evidence="1">Membrane</location>
        <topology evidence="1">Multi-pass membrane protein</topology>
    </subcellularLocation>
</comment>
<dbReference type="InterPro" id="IPR011701">
    <property type="entry name" value="MFS"/>
</dbReference>
<comment type="caution">
    <text evidence="8">The sequence shown here is derived from an EMBL/GenBank/DDBJ whole genome shotgun (WGS) entry which is preliminary data.</text>
</comment>
<feature type="transmembrane region" description="Helical" evidence="6">
    <location>
        <begin position="148"/>
        <end position="172"/>
    </location>
</feature>
<dbReference type="InterPro" id="IPR036259">
    <property type="entry name" value="MFS_trans_sf"/>
</dbReference>
<keyword evidence="4 6" id="KW-1133">Transmembrane helix</keyword>
<sequence length="184" mass="18691">MEPPRPPPSPPVPRRRRLRRAAIAATCTAAMIVNSSNNTSVAIALPSIGATLHARAAALQWFSSAYPLSSGCLLLLCGHLADAHGRKRAFVLGSAVLVAFSVGCGFVKDDVTLAVLRGLQGVGGAATIPAALGILAHTFPPSAPRARAAAFASFSAGAPVGGALGMILGGLVTQLSRCAHPRRT</sequence>
<dbReference type="PANTHER" id="PTHR42718">
    <property type="entry name" value="MAJOR FACILITATOR SUPERFAMILY MULTIDRUG TRANSPORTER MFSC"/>
    <property type="match status" value="1"/>
</dbReference>
<keyword evidence="3 6" id="KW-0812">Transmembrane</keyword>
<organism evidence="8 9">
    <name type="scientific">Mycena pura</name>
    <dbReference type="NCBI Taxonomy" id="153505"/>
    <lineage>
        <taxon>Eukaryota</taxon>
        <taxon>Fungi</taxon>
        <taxon>Dikarya</taxon>
        <taxon>Basidiomycota</taxon>
        <taxon>Agaricomycotina</taxon>
        <taxon>Agaricomycetes</taxon>
        <taxon>Agaricomycetidae</taxon>
        <taxon>Agaricales</taxon>
        <taxon>Marasmiineae</taxon>
        <taxon>Mycenaceae</taxon>
        <taxon>Mycena</taxon>
    </lineage>
</organism>
<dbReference type="Gene3D" id="1.20.1720.10">
    <property type="entry name" value="Multidrug resistance protein D"/>
    <property type="match status" value="1"/>
</dbReference>
<keyword evidence="2" id="KW-0813">Transport</keyword>
<protein>
    <submittedName>
        <fullName evidence="8">Major facilitator superfamily domain-containing protein</fullName>
    </submittedName>
</protein>
<dbReference type="InterPro" id="IPR020846">
    <property type="entry name" value="MFS_dom"/>
</dbReference>
<name>A0AAD6UPH3_9AGAR</name>
<keyword evidence="9" id="KW-1185">Reference proteome</keyword>
<evidence type="ECO:0000256" key="1">
    <source>
        <dbReference type="ARBA" id="ARBA00004141"/>
    </source>
</evidence>
<evidence type="ECO:0000256" key="4">
    <source>
        <dbReference type="ARBA" id="ARBA00022989"/>
    </source>
</evidence>
<dbReference type="Proteomes" id="UP001219525">
    <property type="component" value="Unassembled WGS sequence"/>
</dbReference>
<dbReference type="AlphaFoldDB" id="A0AAD6UPH3"/>
<evidence type="ECO:0000256" key="5">
    <source>
        <dbReference type="ARBA" id="ARBA00023136"/>
    </source>
</evidence>
<keyword evidence="5 6" id="KW-0472">Membrane</keyword>
<dbReference type="GO" id="GO:0022857">
    <property type="term" value="F:transmembrane transporter activity"/>
    <property type="evidence" value="ECO:0007669"/>
    <property type="project" value="InterPro"/>
</dbReference>
<gene>
    <name evidence="8" type="ORF">GGX14DRAFT_60176</name>
</gene>
<feature type="domain" description="Major facilitator superfamily (MFS) profile" evidence="7">
    <location>
        <begin position="23"/>
        <end position="184"/>
    </location>
</feature>
<accession>A0AAD6UPH3</accession>
<dbReference type="GO" id="GO:0016020">
    <property type="term" value="C:membrane"/>
    <property type="evidence" value="ECO:0007669"/>
    <property type="project" value="UniProtKB-SubCell"/>
</dbReference>